<reference evidence="5" key="1">
    <citation type="submission" date="2016-04" db="EMBL/GenBank/DDBJ databases">
        <title>Cephalotus genome sequencing.</title>
        <authorList>
            <person name="Fukushima K."/>
            <person name="Hasebe M."/>
            <person name="Fang X."/>
        </authorList>
    </citation>
    <scope>NUCLEOTIDE SEQUENCE [LARGE SCALE GENOMIC DNA]</scope>
    <source>
        <strain evidence="5">cv. St1</strain>
    </source>
</reference>
<dbReference type="OrthoDB" id="2668416at2759"/>
<feature type="domain" description="DDE Tnp4" evidence="3">
    <location>
        <begin position="5"/>
        <end position="56"/>
    </location>
</feature>
<dbReference type="GO" id="GO:0046872">
    <property type="term" value="F:metal ion binding"/>
    <property type="evidence" value="ECO:0007669"/>
    <property type="project" value="UniProtKB-KW"/>
</dbReference>
<proteinExistence type="predicted"/>
<accession>A0A1Q3C593</accession>
<dbReference type="InParanoid" id="A0A1Q3C593"/>
<keyword evidence="5" id="KW-1185">Reference proteome</keyword>
<dbReference type="EMBL" id="BDDD01001365">
    <property type="protein sequence ID" value="GAV75419.1"/>
    <property type="molecule type" value="Genomic_DNA"/>
</dbReference>
<keyword evidence="2" id="KW-0479">Metal-binding</keyword>
<comment type="caution">
    <text evidence="4">The sequence shown here is derived from an EMBL/GenBank/DDBJ whole genome shotgun (WGS) entry which is preliminary data.</text>
</comment>
<name>A0A1Q3C593_CEPFO</name>
<dbReference type="STRING" id="3775.A0A1Q3C593"/>
<feature type="non-terminal residue" evidence="4">
    <location>
        <position position="1"/>
    </location>
</feature>
<comment type="cofactor">
    <cofactor evidence="1">
        <name>a divalent metal cation</name>
        <dbReference type="ChEBI" id="CHEBI:60240"/>
    </cofactor>
</comment>
<evidence type="ECO:0000259" key="3">
    <source>
        <dbReference type="Pfam" id="PF13359"/>
    </source>
</evidence>
<organism evidence="4 5">
    <name type="scientific">Cephalotus follicularis</name>
    <name type="common">Albany pitcher plant</name>
    <dbReference type="NCBI Taxonomy" id="3775"/>
    <lineage>
        <taxon>Eukaryota</taxon>
        <taxon>Viridiplantae</taxon>
        <taxon>Streptophyta</taxon>
        <taxon>Embryophyta</taxon>
        <taxon>Tracheophyta</taxon>
        <taxon>Spermatophyta</taxon>
        <taxon>Magnoliopsida</taxon>
        <taxon>eudicotyledons</taxon>
        <taxon>Gunneridae</taxon>
        <taxon>Pentapetalae</taxon>
        <taxon>rosids</taxon>
        <taxon>fabids</taxon>
        <taxon>Oxalidales</taxon>
        <taxon>Cephalotaceae</taxon>
        <taxon>Cephalotus</taxon>
    </lineage>
</organism>
<sequence>PVSPEEIFNYNHSSLRSVIEQAFGVWKKKWKIIKTMPSYPLDRQFKIVAATMTLHNFIRKNTTQDRHFAEFDDNLTFVLEDELEDVQNEPEGSQTISQREGREMEICRDRITRSLITHLS</sequence>
<dbReference type="Proteomes" id="UP000187406">
    <property type="component" value="Unassembled WGS sequence"/>
</dbReference>
<protein>
    <submittedName>
        <fullName evidence="4">DDE_4 domain-containing protein</fullName>
    </submittedName>
</protein>
<evidence type="ECO:0000256" key="1">
    <source>
        <dbReference type="ARBA" id="ARBA00001968"/>
    </source>
</evidence>
<gene>
    <name evidence="4" type="ORF">CFOL_v3_18898</name>
</gene>
<evidence type="ECO:0000313" key="5">
    <source>
        <dbReference type="Proteomes" id="UP000187406"/>
    </source>
</evidence>
<dbReference type="AlphaFoldDB" id="A0A1Q3C593"/>
<dbReference type="Pfam" id="PF13359">
    <property type="entry name" value="DDE_Tnp_4"/>
    <property type="match status" value="1"/>
</dbReference>
<evidence type="ECO:0000256" key="2">
    <source>
        <dbReference type="ARBA" id="ARBA00022723"/>
    </source>
</evidence>
<dbReference type="InterPro" id="IPR027806">
    <property type="entry name" value="HARBI1_dom"/>
</dbReference>
<evidence type="ECO:0000313" key="4">
    <source>
        <dbReference type="EMBL" id="GAV75419.1"/>
    </source>
</evidence>